<evidence type="ECO:0000259" key="6">
    <source>
        <dbReference type="Pfam" id="PF08281"/>
    </source>
</evidence>
<dbReference type="EMBL" id="FXAU01000005">
    <property type="protein sequence ID" value="SMG39825.1"/>
    <property type="molecule type" value="Genomic_DNA"/>
</dbReference>
<dbReference type="InterPro" id="IPR014284">
    <property type="entry name" value="RNA_pol_sigma-70_dom"/>
</dbReference>
<comment type="similarity">
    <text evidence="1">Belongs to the sigma-70 factor family. ECF subfamily.</text>
</comment>
<keyword evidence="3" id="KW-0731">Sigma factor</keyword>
<dbReference type="SUPFAM" id="SSF88659">
    <property type="entry name" value="Sigma3 and sigma4 domains of RNA polymerase sigma factors"/>
    <property type="match status" value="1"/>
</dbReference>
<dbReference type="OrthoDB" id="659361at2"/>
<evidence type="ECO:0000256" key="3">
    <source>
        <dbReference type="ARBA" id="ARBA00023082"/>
    </source>
</evidence>
<proteinExistence type="inferred from homology"/>
<name>A0A1X7KEW1_9SPHI</name>
<protein>
    <submittedName>
        <fullName evidence="7">RNA polymerase sigma-70 factor, ECF subfamily</fullName>
    </submittedName>
</protein>
<dbReference type="Pfam" id="PF08281">
    <property type="entry name" value="Sigma70_r4_2"/>
    <property type="match status" value="1"/>
</dbReference>
<dbReference type="STRING" id="561061.SAMN05660862_2821"/>
<sequence>MQEIQELTDEQKLMIAIGRDEHVFKQFFLRNFVVLKDYAFSIVRDDLQAEDIASEVLWRTWNLGDRFIEVKSISAYLYRATKNSCLNQLRNKVIQYEPVSSHKDNLIDDLSPETLLLSNERMQEIEGAINQLSPKTKEAFLLVKDYQLTYKEAGESMGISPKTVDRHIQLALKKLYFLLKEKK</sequence>
<dbReference type="Gene3D" id="1.10.10.10">
    <property type="entry name" value="Winged helix-like DNA-binding domain superfamily/Winged helix DNA-binding domain"/>
    <property type="match status" value="1"/>
</dbReference>
<accession>A0A1X7KEW1</accession>
<feature type="domain" description="RNA polymerase sigma factor 70 region 4 type 2" evidence="6">
    <location>
        <begin position="123"/>
        <end position="175"/>
    </location>
</feature>
<dbReference type="GO" id="GO:0006352">
    <property type="term" value="P:DNA-templated transcription initiation"/>
    <property type="evidence" value="ECO:0007669"/>
    <property type="project" value="InterPro"/>
</dbReference>
<dbReference type="PANTHER" id="PTHR43133">
    <property type="entry name" value="RNA POLYMERASE ECF-TYPE SIGMA FACTO"/>
    <property type="match status" value="1"/>
</dbReference>
<dbReference type="AlphaFoldDB" id="A0A1X7KEW1"/>
<dbReference type="NCBIfam" id="TIGR02937">
    <property type="entry name" value="sigma70-ECF"/>
    <property type="match status" value="1"/>
</dbReference>
<dbReference type="SUPFAM" id="SSF88946">
    <property type="entry name" value="Sigma2 domain of RNA polymerase sigma factors"/>
    <property type="match status" value="1"/>
</dbReference>
<evidence type="ECO:0000313" key="7">
    <source>
        <dbReference type="EMBL" id="SMG39825.1"/>
    </source>
</evidence>
<evidence type="ECO:0000256" key="2">
    <source>
        <dbReference type="ARBA" id="ARBA00023015"/>
    </source>
</evidence>
<dbReference type="InterPro" id="IPR039425">
    <property type="entry name" value="RNA_pol_sigma-70-like"/>
</dbReference>
<dbReference type="PANTHER" id="PTHR43133:SF46">
    <property type="entry name" value="RNA POLYMERASE SIGMA-70 FACTOR ECF SUBFAMILY"/>
    <property type="match status" value="1"/>
</dbReference>
<dbReference type="CDD" id="cd06171">
    <property type="entry name" value="Sigma70_r4"/>
    <property type="match status" value="1"/>
</dbReference>
<keyword evidence="4" id="KW-0804">Transcription</keyword>
<dbReference type="InterPro" id="IPR013324">
    <property type="entry name" value="RNA_pol_sigma_r3/r4-like"/>
</dbReference>
<dbReference type="GO" id="GO:0003677">
    <property type="term" value="F:DNA binding"/>
    <property type="evidence" value="ECO:0007669"/>
    <property type="project" value="InterPro"/>
</dbReference>
<gene>
    <name evidence="7" type="ORF">SAMN05660862_2821</name>
</gene>
<dbReference type="InterPro" id="IPR036388">
    <property type="entry name" value="WH-like_DNA-bd_sf"/>
</dbReference>
<dbReference type="InterPro" id="IPR013249">
    <property type="entry name" value="RNA_pol_sigma70_r4_t2"/>
</dbReference>
<dbReference type="GO" id="GO:0016987">
    <property type="term" value="F:sigma factor activity"/>
    <property type="evidence" value="ECO:0007669"/>
    <property type="project" value="UniProtKB-KW"/>
</dbReference>
<dbReference type="InterPro" id="IPR007627">
    <property type="entry name" value="RNA_pol_sigma70_r2"/>
</dbReference>
<dbReference type="Pfam" id="PF04542">
    <property type="entry name" value="Sigma70_r2"/>
    <property type="match status" value="1"/>
</dbReference>
<keyword evidence="8" id="KW-1185">Reference proteome</keyword>
<dbReference type="Proteomes" id="UP000192980">
    <property type="component" value="Unassembled WGS sequence"/>
</dbReference>
<dbReference type="InterPro" id="IPR013325">
    <property type="entry name" value="RNA_pol_sigma_r2"/>
</dbReference>
<dbReference type="Gene3D" id="1.10.1740.10">
    <property type="match status" value="1"/>
</dbReference>
<organism evidence="7 8">
    <name type="scientific">Sphingobacterium psychroaquaticum</name>
    <dbReference type="NCBI Taxonomy" id="561061"/>
    <lineage>
        <taxon>Bacteria</taxon>
        <taxon>Pseudomonadati</taxon>
        <taxon>Bacteroidota</taxon>
        <taxon>Sphingobacteriia</taxon>
        <taxon>Sphingobacteriales</taxon>
        <taxon>Sphingobacteriaceae</taxon>
        <taxon>Sphingobacterium</taxon>
    </lineage>
</organism>
<evidence type="ECO:0000256" key="4">
    <source>
        <dbReference type="ARBA" id="ARBA00023163"/>
    </source>
</evidence>
<evidence type="ECO:0000256" key="1">
    <source>
        <dbReference type="ARBA" id="ARBA00010641"/>
    </source>
</evidence>
<keyword evidence="2" id="KW-0805">Transcription regulation</keyword>
<feature type="domain" description="RNA polymerase sigma-70 region 2" evidence="5">
    <location>
        <begin position="35"/>
        <end position="92"/>
    </location>
</feature>
<evidence type="ECO:0000259" key="5">
    <source>
        <dbReference type="Pfam" id="PF04542"/>
    </source>
</evidence>
<evidence type="ECO:0000313" key="8">
    <source>
        <dbReference type="Proteomes" id="UP000192980"/>
    </source>
</evidence>
<dbReference type="RefSeq" id="WP_085473544.1">
    <property type="nucleotide sequence ID" value="NZ_CP038029.1"/>
</dbReference>
<reference evidence="7 8" key="1">
    <citation type="submission" date="2017-04" db="EMBL/GenBank/DDBJ databases">
        <authorList>
            <person name="Afonso C.L."/>
            <person name="Miller P.J."/>
            <person name="Scott M.A."/>
            <person name="Spackman E."/>
            <person name="Goraichik I."/>
            <person name="Dimitrov K.M."/>
            <person name="Suarez D.L."/>
            <person name="Swayne D.E."/>
        </authorList>
    </citation>
    <scope>NUCLEOTIDE SEQUENCE [LARGE SCALE GENOMIC DNA]</scope>
    <source>
        <strain evidence="7 8">DSM 22418</strain>
    </source>
</reference>